<evidence type="ECO:0000313" key="17">
    <source>
        <dbReference type="EMBL" id="APG45753.1"/>
    </source>
</evidence>
<keyword evidence="6 13" id="KW-1133">Transmembrane helix</keyword>
<keyword evidence="16" id="KW-0732">Signal</keyword>
<keyword evidence="18" id="KW-1185">Reference proteome</keyword>
<accession>A0A1L3I0W0</accession>
<reference evidence="18" key="1">
    <citation type="submission" date="2016-07" db="EMBL/GenBank/DDBJ databases">
        <title>Phaeobacter portensis sp. nov., a tropodithietic acid producing bacterium isolated from a German harbor.</title>
        <authorList>
            <person name="Freese H.M."/>
            <person name="Bunk B."/>
            <person name="Breider S."/>
            <person name="Brinkhoff T."/>
        </authorList>
    </citation>
    <scope>NUCLEOTIDE SEQUENCE [LARGE SCALE GENOMIC DNA]</scope>
    <source>
        <strain evidence="18">P97</strain>
    </source>
</reference>
<dbReference type="HAMAP" id="MF_01398">
    <property type="entry name" value="ATP_synth_b_bprime"/>
    <property type="match status" value="1"/>
</dbReference>
<dbReference type="InterPro" id="IPR050059">
    <property type="entry name" value="ATP_synthase_B_chain"/>
</dbReference>
<comment type="function">
    <text evidence="10 13">F(1)F(0) ATP synthase produces ATP from ADP in the presence of a proton or sodium gradient. F-type ATPases consist of two structural domains, F(1) containing the extramembraneous catalytic core and F(0) containing the membrane proton channel, linked together by a central stalk and a peripheral stalk. During catalysis, ATP synthesis in the catalytic domain of F(1) is coupled via a rotary mechanism of the central stalk subunits to proton translocation.</text>
</comment>
<evidence type="ECO:0000256" key="11">
    <source>
        <dbReference type="ARBA" id="ARBA00025614"/>
    </source>
</evidence>
<evidence type="ECO:0000256" key="3">
    <source>
        <dbReference type="ARBA" id="ARBA00022547"/>
    </source>
</evidence>
<keyword evidence="5 13" id="KW-0375">Hydrogen ion transport</keyword>
<evidence type="ECO:0000256" key="1">
    <source>
        <dbReference type="ARBA" id="ARBA00005513"/>
    </source>
</evidence>
<evidence type="ECO:0000313" key="18">
    <source>
        <dbReference type="Proteomes" id="UP000183859"/>
    </source>
</evidence>
<dbReference type="GO" id="GO:0046961">
    <property type="term" value="F:proton-transporting ATPase activity, rotational mechanism"/>
    <property type="evidence" value="ECO:0007669"/>
    <property type="project" value="TreeGrafter"/>
</dbReference>
<dbReference type="PANTHER" id="PTHR33445">
    <property type="entry name" value="ATP SYNTHASE SUBUNIT B', CHLOROPLASTIC"/>
    <property type="match status" value="1"/>
</dbReference>
<feature type="chain" id="PRO_5013267405" description="ATP synthase subunit b" evidence="16">
    <location>
        <begin position="20"/>
        <end position="186"/>
    </location>
</feature>
<evidence type="ECO:0000256" key="14">
    <source>
        <dbReference type="RuleBase" id="RU003848"/>
    </source>
</evidence>
<gene>
    <name evidence="13 17" type="primary">atpF</name>
    <name evidence="17" type="ORF">PhaeoP97_00302</name>
</gene>
<evidence type="ECO:0000256" key="2">
    <source>
        <dbReference type="ARBA" id="ARBA00022448"/>
    </source>
</evidence>
<feature type="signal peptide" evidence="16">
    <location>
        <begin position="1"/>
        <end position="19"/>
    </location>
</feature>
<dbReference type="GO" id="GO:0046933">
    <property type="term" value="F:proton-transporting ATP synthase activity, rotational mechanism"/>
    <property type="evidence" value="ECO:0007669"/>
    <property type="project" value="UniProtKB-UniRule"/>
</dbReference>
<organism evidence="17 18">
    <name type="scientific">Phaeobacter porticola</name>
    <dbReference type="NCBI Taxonomy" id="1844006"/>
    <lineage>
        <taxon>Bacteria</taxon>
        <taxon>Pseudomonadati</taxon>
        <taxon>Pseudomonadota</taxon>
        <taxon>Alphaproteobacteria</taxon>
        <taxon>Rhodobacterales</taxon>
        <taxon>Roseobacteraceae</taxon>
        <taxon>Phaeobacter</taxon>
    </lineage>
</organism>
<evidence type="ECO:0000256" key="9">
    <source>
        <dbReference type="ARBA" id="ARBA00023310"/>
    </source>
</evidence>
<comment type="similarity">
    <text evidence="1 13 14">Belongs to the ATPase B chain family.</text>
</comment>
<feature type="coiled-coil region" evidence="15">
    <location>
        <begin position="62"/>
        <end position="96"/>
    </location>
</feature>
<comment type="subcellular location">
    <subcellularLocation>
        <location evidence="13">Cell membrane</location>
        <topology evidence="13">Single-pass membrane protein</topology>
    </subcellularLocation>
    <subcellularLocation>
        <location evidence="12">Endomembrane system</location>
        <topology evidence="12">Single-pass membrane protein</topology>
    </subcellularLocation>
</comment>
<dbReference type="CDD" id="cd06503">
    <property type="entry name" value="ATP-synt_Fo_b"/>
    <property type="match status" value="1"/>
</dbReference>
<evidence type="ECO:0000256" key="15">
    <source>
        <dbReference type="SAM" id="Coils"/>
    </source>
</evidence>
<dbReference type="KEGG" id="php:PhaeoP97_00302"/>
<evidence type="ECO:0000256" key="7">
    <source>
        <dbReference type="ARBA" id="ARBA00023065"/>
    </source>
</evidence>
<proteinExistence type="inferred from homology"/>
<dbReference type="InterPro" id="IPR002146">
    <property type="entry name" value="ATP_synth_b/b'su_bac/chlpt"/>
</dbReference>
<dbReference type="GO" id="GO:0005886">
    <property type="term" value="C:plasma membrane"/>
    <property type="evidence" value="ECO:0007669"/>
    <property type="project" value="UniProtKB-SubCell"/>
</dbReference>
<comment type="function">
    <text evidence="11">Component of the F(0) channel, it forms part of the peripheral stalk, linking F(1) to F(0). The b'-subunit is a diverged and duplicated form of b found in plants and photosynthetic bacteria.</text>
</comment>
<evidence type="ECO:0000256" key="12">
    <source>
        <dbReference type="ARBA" id="ARBA00037847"/>
    </source>
</evidence>
<dbReference type="AlphaFoldDB" id="A0A1L3I0W0"/>
<keyword evidence="15" id="KW-0175">Coiled coil</keyword>
<protein>
    <recommendedName>
        <fullName evidence="13">ATP synthase subunit b</fullName>
    </recommendedName>
    <alternativeName>
        <fullName evidence="13">ATP synthase F(0) sector subunit b</fullName>
    </alternativeName>
    <alternativeName>
        <fullName evidence="13">ATPase subunit I</fullName>
    </alternativeName>
    <alternativeName>
        <fullName evidence="13">F-type ATPase subunit b</fullName>
        <shortName evidence="13">F-ATPase subunit b</shortName>
    </alternativeName>
</protein>
<dbReference type="NCBIfam" id="NF009989">
    <property type="entry name" value="PRK13455.1"/>
    <property type="match status" value="1"/>
</dbReference>
<dbReference type="PANTHER" id="PTHR33445:SF1">
    <property type="entry name" value="ATP SYNTHASE SUBUNIT B"/>
    <property type="match status" value="1"/>
</dbReference>
<evidence type="ECO:0000256" key="5">
    <source>
        <dbReference type="ARBA" id="ARBA00022781"/>
    </source>
</evidence>
<keyword evidence="8 13" id="KW-0472">Membrane</keyword>
<evidence type="ECO:0000256" key="4">
    <source>
        <dbReference type="ARBA" id="ARBA00022692"/>
    </source>
</evidence>
<keyword evidence="13" id="KW-1003">Cell membrane</keyword>
<evidence type="ECO:0000256" key="6">
    <source>
        <dbReference type="ARBA" id="ARBA00022989"/>
    </source>
</evidence>
<dbReference type="RefSeq" id="WP_072503565.1">
    <property type="nucleotide sequence ID" value="NZ_CP016364.1"/>
</dbReference>
<keyword evidence="17" id="KW-0378">Hydrolase</keyword>
<dbReference type="GO" id="GO:0045259">
    <property type="term" value="C:proton-transporting ATP synthase complex"/>
    <property type="evidence" value="ECO:0007669"/>
    <property type="project" value="UniProtKB-KW"/>
</dbReference>
<dbReference type="OrthoDB" id="8479836at2"/>
<keyword evidence="9 13" id="KW-0066">ATP synthesis</keyword>
<evidence type="ECO:0000256" key="16">
    <source>
        <dbReference type="SAM" id="SignalP"/>
    </source>
</evidence>
<dbReference type="STRING" id="1844006.PhaeoP97_00302"/>
<keyword evidence="3 13" id="KW-0138">CF(0)</keyword>
<keyword evidence="2 13" id="KW-0813">Transport</keyword>
<keyword evidence="4 13" id="KW-0812">Transmembrane</keyword>
<evidence type="ECO:0000256" key="13">
    <source>
        <dbReference type="HAMAP-Rule" id="MF_01398"/>
    </source>
</evidence>
<comment type="subunit">
    <text evidence="13">F-type ATPases have 2 components, F(1) - the catalytic core - and F(0) - the membrane proton channel. F(1) has five subunits: alpha(3), beta(3), gamma(1), delta(1), epsilon(1). F(0) has three main subunits: a(1), b(2) and c(10-14). The alpha and beta chains form an alternating ring which encloses part of the gamma chain. F(1) is attached to F(0) by a central stalk formed by the gamma and epsilon chains, while a peripheral stalk is formed by the delta and b chains.</text>
</comment>
<sequence length="186" mass="19685" precursor="true">MRSVLALALTFGATSPAFAASGPFLSMSNTDFVVTLAFLLFVGILLYAKVPGLLGGQLDARAEGIKKDLEEARALREEAQTILASYERKQQEVQAQADRIVASARDDAAQAAEQAKADLQTSIARRMVAAEEQIKAAQDSAVKEVRDQAITVAVAAADAVISKQMTATEANKLIDAAIADVDAKLH</sequence>
<feature type="transmembrane region" description="Helical" evidence="13">
    <location>
        <begin position="29"/>
        <end position="48"/>
    </location>
</feature>
<evidence type="ECO:0000256" key="8">
    <source>
        <dbReference type="ARBA" id="ARBA00023136"/>
    </source>
</evidence>
<dbReference type="Proteomes" id="UP000183859">
    <property type="component" value="Chromosome"/>
</dbReference>
<dbReference type="Pfam" id="PF00430">
    <property type="entry name" value="ATP-synt_B"/>
    <property type="match status" value="1"/>
</dbReference>
<dbReference type="EMBL" id="CP016364">
    <property type="protein sequence ID" value="APG45753.1"/>
    <property type="molecule type" value="Genomic_DNA"/>
</dbReference>
<dbReference type="GO" id="GO:0012505">
    <property type="term" value="C:endomembrane system"/>
    <property type="evidence" value="ECO:0007669"/>
    <property type="project" value="UniProtKB-SubCell"/>
</dbReference>
<name>A0A1L3I0W0_9RHOB</name>
<keyword evidence="7 13" id="KW-0406">Ion transport</keyword>
<dbReference type="GO" id="GO:0016787">
    <property type="term" value="F:hydrolase activity"/>
    <property type="evidence" value="ECO:0007669"/>
    <property type="project" value="UniProtKB-KW"/>
</dbReference>
<evidence type="ECO:0000256" key="10">
    <source>
        <dbReference type="ARBA" id="ARBA00025198"/>
    </source>
</evidence>